<evidence type="ECO:0000256" key="2">
    <source>
        <dbReference type="ARBA" id="ARBA00023015"/>
    </source>
</evidence>
<evidence type="ECO:0000256" key="4">
    <source>
        <dbReference type="ARBA" id="ARBA00023163"/>
    </source>
</evidence>
<dbReference type="Gene3D" id="2.170.150.80">
    <property type="entry name" value="NAC domain"/>
    <property type="match status" value="1"/>
</dbReference>
<keyword evidence="8" id="KW-1185">Reference proteome</keyword>
<dbReference type="Proteomes" id="UP000027120">
    <property type="component" value="Unassembled WGS sequence"/>
</dbReference>
<dbReference type="PANTHER" id="PTHR31744:SF233">
    <property type="entry name" value="NAC DOMAIN-CONTAINING PROTEIN 72-LIKE"/>
    <property type="match status" value="1"/>
</dbReference>
<dbReference type="GO" id="GO:0005634">
    <property type="term" value="C:nucleus"/>
    <property type="evidence" value="ECO:0007669"/>
    <property type="project" value="UniProtKB-SubCell"/>
</dbReference>
<name>A0A067DBD4_CITSI</name>
<keyword evidence="2" id="KW-0805">Transcription regulation</keyword>
<dbReference type="SUPFAM" id="SSF101941">
    <property type="entry name" value="NAC domain"/>
    <property type="match status" value="1"/>
</dbReference>
<comment type="subcellular location">
    <subcellularLocation>
        <location evidence="1">Nucleus</location>
    </subcellularLocation>
</comment>
<feature type="domain" description="NAC" evidence="6">
    <location>
        <begin position="1"/>
        <end position="142"/>
    </location>
</feature>
<evidence type="ECO:0000259" key="6">
    <source>
        <dbReference type="PROSITE" id="PS51005"/>
    </source>
</evidence>
<evidence type="ECO:0000313" key="8">
    <source>
        <dbReference type="Proteomes" id="UP000027120"/>
    </source>
</evidence>
<evidence type="ECO:0000256" key="5">
    <source>
        <dbReference type="ARBA" id="ARBA00023242"/>
    </source>
</evidence>
<dbReference type="STRING" id="2711.A0A067DBD4"/>
<dbReference type="InterPro" id="IPR036093">
    <property type="entry name" value="NAC_dom_sf"/>
</dbReference>
<dbReference type="GO" id="GO:0006355">
    <property type="term" value="P:regulation of DNA-templated transcription"/>
    <property type="evidence" value="ECO:0007669"/>
    <property type="project" value="InterPro"/>
</dbReference>
<evidence type="ECO:0000256" key="3">
    <source>
        <dbReference type="ARBA" id="ARBA00023125"/>
    </source>
</evidence>
<evidence type="ECO:0000256" key="1">
    <source>
        <dbReference type="ARBA" id="ARBA00004123"/>
    </source>
</evidence>
<proteinExistence type="predicted"/>
<protein>
    <recommendedName>
        <fullName evidence="6">NAC domain-containing protein</fullName>
    </recommendedName>
</protein>
<dbReference type="AlphaFoldDB" id="A0A067DBD4"/>
<keyword evidence="5" id="KW-0539">Nucleus</keyword>
<keyword evidence="4" id="KW-0804">Transcription</keyword>
<dbReference type="PROSITE" id="PS51005">
    <property type="entry name" value="NAC"/>
    <property type="match status" value="1"/>
</dbReference>
<dbReference type="GO" id="GO:0003677">
    <property type="term" value="F:DNA binding"/>
    <property type="evidence" value="ECO:0007669"/>
    <property type="project" value="UniProtKB-KW"/>
</dbReference>
<dbReference type="Pfam" id="PF02365">
    <property type="entry name" value="NAM"/>
    <property type="match status" value="1"/>
</dbReference>
<dbReference type="PANTHER" id="PTHR31744">
    <property type="entry name" value="PROTEIN CUP-SHAPED COTYLEDON 2-RELATED"/>
    <property type="match status" value="1"/>
</dbReference>
<gene>
    <name evidence="7" type="ORF">CISIN_1g048576mg</name>
</gene>
<organism evidence="7 8">
    <name type="scientific">Citrus sinensis</name>
    <name type="common">Sweet orange</name>
    <name type="synonym">Citrus aurantium var. sinensis</name>
    <dbReference type="NCBI Taxonomy" id="2711"/>
    <lineage>
        <taxon>Eukaryota</taxon>
        <taxon>Viridiplantae</taxon>
        <taxon>Streptophyta</taxon>
        <taxon>Embryophyta</taxon>
        <taxon>Tracheophyta</taxon>
        <taxon>Spermatophyta</taxon>
        <taxon>Magnoliopsida</taxon>
        <taxon>eudicotyledons</taxon>
        <taxon>Gunneridae</taxon>
        <taxon>Pentapetalae</taxon>
        <taxon>rosids</taxon>
        <taxon>malvids</taxon>
        <taxon>Sapindales</taxon>
        <taxon>Rutaceae</taxon>
        <taxon>Aurantioideae</taxon>
        <taxon>Citrus</taxon>
    </lineage>
</organism>
<feature type="non-terminal residue" evidence="7">
    <location>
        <position position="1"/>
    </location>
</feature>
<evidence type="ECO:0000313" key="7">
    <source>
        <dbReference type="EMBL" id="KDO35946.1"/>
    </source>
</evidence>
<dbReference type="InterPro" id="IPR003441">
    <property type="entry name" value="NAC-dom"/>
</dbReference>
<dbReference type="EMBL" id="KK796614">
    <property type="protein sequence ID" value="KDO35946.1"/>
    <property type="molecule type" value="Genomic_DNA"/>
</dbReference>
<sequence length="142" mass="16239">NSDVFDHDLICLPPCFRKVAGHRLSINIIAEIDLFKFEPWELPSKALFGDYEWYFFCPMDRKNPEASEPNRVIRVGYWEDAGSGTDKIITTAGRKVVGIKNALVFHVGNAPNGTKTNWIMHEYRLFEPPPNNGSSKLDDWIL</sequence>
<dbReference type="SMR" id="A0A067DBD4"/>
<accession>A0A067DBD4</accession>
<reference evidence="7 8" key="1">
    <citation type="submission" date="2014-04" db="EMBL/GenBank/DDBJ databases">
        <authorList>
            <consortium name="International Citrus Genome Consortium"/>
            <person name="Gmitter F."/>
            <person name="Chen C."/>
            <person name="Farmerie W."/>
            <person name="Harkins T."/>
            <person name="Desany B."/>
            <person name="Mohiuddin M."/>
            <person name="Kodira C."/>
            <person name="Borodovsky M."/>
            <person name="Lomsadze A."/>
            <person name="Burns P."/>
            <person name="Jenkins J."/>
            <person name="Prochnik S."/>
            <person name="Shu S."/>
            <person name="Chapman J."/>
            <person name="Pitluck S."/>
            <person name="Schmutz J."/>
            <person name="Rokhsar D."/>
        </authorList>
    </citation>
    <scope>NUCLEOTIDE SEQUENCE</scope>
</reference>
<keyword evidence="3" id="KW-0238">DNA-binding</keyword>